<feature type="domain" description="Pvc16 N-terminal" evidence="1">
    <location>
        <begin position="30"/>
        <end position="204"/>
    </location>
</feature>
<protein>
    <recommendedName>
        <fullName evidence="1">Pvc16 N-terminal domain-containing protein</fullName>
    </recommendedName>
</protein>
<accession>A0ABQ2IRD5</accession>
<evidence type="ECO:0000313" key="3">
    <source>
        <dbReference type="Proteomes" id="UP000597656"/>
    </source>
</evidence>
<dbReference type="Proteomes" id="UP000597656">
    <property type="component" value="Unassembled WGS sequence"/>
</dbReference>
<name>A0ABQ2IRD5_9PSEU</name>
<evidence type="ECO:0000259" key="1">
    <source>
        <dbReference type="Pfam" id="PF14065"/>
    </source>
</evidence>
<dbReference type="EMBL" id="BMNC01000017">
    <property type="protein sequence ID" value="GGN22092.1"/>
    <property type="molecule type" value="Genomic_DNA"/>
</dbReference>
<comment type="caution">
    <text evidence="2">The sequence shown here is derived from an EMBL/GenBank/DDBJ whole genome shotgun (WGS) entry which is preliminary data.</text>
</comment>
<proteinExistence type="predicted"/>
<reference evidence="3" key="1">
    <citation type="journal article" date="2019" name="Int. J. Syst. Evol. Microbiol.">
        <title>The Global Catalogue of Microorganisms (GCM) 10K type strain sequencing project: providing services to taxonomists for standard genome sequencing and annotation.</title>
        <authorList>
            <consortium name="The Broad Institute Genomics Platform"/>
            <consortium name="The Broad Institute Genome Sequencing Center for Infectious Disease"/>
            <person name="Wu L."/>
            <person name="Ma J."/>
        </authorList>
    </citation>
    <scope>NUCLEOTIDE SEQUENCE [LARGE SCALE GENOMIC DNA]</scope>
    <source>
        <strain evidence="3">CGMCC 4.7319</strain>
    </source>
</reference>
<dbReference type="InterPro" id="IPR025351">
    <property type="entry name" value="Pvc16_N"/>
</dbReference>
<sequence>MGQRILSDGTPLRWSCFAHGLAIVDGVIHEVDEALRRLVRDEALRGSDLDVAFDAPTKDWAARRNAPTVNIYLYDIREDLRRRQRGLLNEYDAQGQVAARHLPPRHMKLSYLVTAWTQRPEDEHRLLSDLLMGFIGYDAVPPRLLSGTLEELALPVPMTVALPPPEDRAFADVWSALGGELKPSLDVVVSAPVSSGRKFAAGPPAHEGVELHTGSDRVRHNVSADGVAMRKVAP</sequence>
<organism evidence="2 3">
    <name type="scientific">Lentzea pudingi</name>
    <dbReference type="NCBI Taxonomy" id="1789439"/>
    <lineage>
        <taxon>Bacteria</taxon>
        <taxon>Bacillati</taxon>
        <taxon>Actinomycetota</taxon>
        <taxon>Actinomycetes</taxon>
        <taxon>Pseudonocardiales</taxon>
        <taxon>Pseudonocardiaceae</taxon>
        <taxon>Lentzea</taxon>
    </lineage>
</organism>
<evidence type="ECO:0000313" key="2">
    <source>
        <dbReference type="EMBL" id="GGN22092.1"/>
    </source>
</evidence>
<gene>
    <name evidence="2" type="ORF">GCM10011609_74240</name>
</gene>
<keyword evidence="3" id="KW-1185">Reference proteome</keyword>
<dbReference type="Pfam" id="PF14065">
    <property type="entry name" value="Pvc16_N"/>
    <property type="match status" value="1"/>
</dbReference>